<comment type="caution">
    <text evidence="3">The sequence shown here is derived from an EMBL/GenBank/DDBJ whole genome shotgun (WGS) entry which is preliminary data.</text>
</comment>
<sequence>MALLQIPGLPGATELILMVLVLAVYIGLPAAGMVLVYNFLDGKRGYEKRVSELERRVETLESELSEE</sequence>
<evidence type="ECO:0000313" key="4">
    <source>
        <dbReference type="Proteomes" id="UP000293535"/>
    </source>
</evidence>
<dbReference type="EMBL" id="RZIG01000002">
    <property type="protein sequence ID" value="RYJ10728.1"/>
    <property type="molecule type" value="Genomic_DNA"/>
</dbReference>
<protein>
    <recommendedName>
        <fullName evidence="6">Preprotein translocase subunit TatA</fullName>
    </recommendedName>
</protein>
<keyword evidence="1" id="KW-1133">Transmembrane helix</keyword>
<reference evidence="2 5" key="1">
    <citation type="submission" date="2018-11" db="EMBL/GenBank/DDBJ databases">
        <title>Genomic analysis of Haloarcula hispanica CBA1121.</title>
        <authorList>
            <person name="Kim Y.B."/>
            <person name="Roh S.W."/>
        </authorList>
    </citation>
    <scope>NUCLEOTIDE SEQUENCE [LARGE SCALE GENOMIC DNA]</scope>
    <source>
        <strain evidence="2 5">CBA1121</strain>
    </source>
</reference>
<accession>A0A482T2U1</accession>
<keyword evidence="1" id="KW-0812">Transmembrane</keyword>
<name>A0A482T2U1_HALHI</name>
<evidence type="ECO:0000313" key="2">
    <source>
        <dbReference type="EMBL" id="KAA9408337.1"/>
    </source>
</evidence>
<evidence type="ECO:0000313" key="5">
    <source>
        <dbReference type="Proteomes" id="UP000326244"/>
    </source>
</evidence>
<organism evidence="3 4">
    <name type="scientific">Haloarcula hispanica</name>
    <dbReference type="NCBI Taxonomy" id="51589"/>
    <lineage>
        <taxon>Archaea</taxon>
        <taxon>Methanobacteriati</taxon>
        <taxon>Methanobacteriota</taxon>
        <taxon>Stenosarchaea group</taxon>
        <taxon>Halobacteria</taxon>
        <taxon>Halobacteriales</taxon>
        <taxon>Haloarculaceae</taxon>
        <taxon>Haloarcula</taxon>
    </lineage>
</organism>
<evidence type="ECO:0008006" key="6">
    <source>
        <dbReference type="Google" id="ProtNLM"/>
    </source>
</evidence>
<gene>
    <name evidence="2" type="ORF">EGO51_00500</name>
    <name evidence="3" type="ORF">ELS20_12525</name>
</gene>
<evidence type="ECO:0000256" key="1">
    <source>
        <dbReference type="SAM" id="Phobius"/>
    </source>
</evidence>
<dbReference type="Proteomes" id="UP000293535">
    <property type="component" value="Unassembled WGS sequence"/>
</dbReference>
<feature type="transmembrane region" description="Helical" evidence="1">
    <location>
        <begin position="15"/>
        <end position="40"/>
    </location>
</feature>
<dbReference type="Proteomes" id="UP000326244">
    <property type="component" value="Unassembled WGS sequence"/>
</dbReference>
<dbReference type="AlphaFoldDB" id="A0A482T2U1"/>
<dbReference type="EMBL" id="RQWK01000001">
    <property type="protein sequence ID" value="KAA9408337.1"/>
    <property type="molecule type" value="Genomic_DNA"/>
</dbReference>
<proteinExistence type="predicted"/>
<dbReference type="RefSeq" id="WP_023843459.1">
    <property type="nucleotide sequence ID" value="NZ_BAABRG010000001.1"/>
</dbReference>
<dbReference type="GeneID" id="99240053"/>
<evidence type="ECO:0000313" key="3">
    <source>
        <dbReference type="EMBL" id="RYJ10728.1"/>
    </source>
</evidence>
<reference evidence="3 4" key="2">
    <citation type="submission" date="2018-12" db="EMBL/GenBank/DDBJ databases">
        <title>Draft genome sequence of Haloarcula hispinica strain 18.1, an halophilic archaeon isolated from Chott El Jerid of Southern Tunisia.</title>
        <authorList>
            <person name="Najjari A."/>
            <person name="Ben Dhia O."/>
            <person name="Ferjani R."/>
            <person name="Mahjoubi M."/>
            <person name="Sghaier H."/>
            <person name="Elshahed M."/>
            <person name="Ouzari H.I."/>
            <person name="Cherid A."/>
            <person name="Youssef N."/>
        </authorList>
    </citation>
    <scope>NUCLEOTIDE SEQUENCE [LARGE SCALE GENOMIC DNA]</scope>
    <source>
        <strain evidence="3 4">18.1</strain>
    </source>
</reference>
<keyword evidence="1" id="KW-0472">Membrane</keyword>